<feature type="region of interest" description="Disordered" evidence="1">
    <location>
        <begin position="1"/>
        <end position="26"/>
    </location>
</feature>
<organism evidence="3 4">
    <name type="scientific">Actinomadura viridis</name>
    <dbReference type="NCBI Taxonomy" id="58110"/>
    <lineage>
        <taxon>Bacteria</taxon>
        <taxon>Bacillati</taxon>
        <taxon>Actinomycetota</taxon>
        <taxon>Actinomycetes</taxon>
        <taxon>Streptosporangiales</taxon>
        <taxon>Thermomonosporaceae</taxon>
        <taxon>Actinomadura</taxon>
    </lineage>
</organism>
<dbReference type="InterPro" id="IPR007278">
    <property type="entry name" value="DUF397"/>
</dbReference>
<keyword evidence="4" id="KW-1185">Reference proteome</keyword>
<evidence type="ECO:0000256" key="1">
    <source>
        <dbReference type="SAM" id="MobiDB-lite"/>
    </source>
</evidence>
<dbReference type="Pfam" id="PF04149">
    <property type="entry name" value="DUF397"/>
    <property type="match status" value="1"/>
</dbReference>
<sequence>MVDRRIRGDGLDWRKSSASGEGGDDCVEVAATGRSVLVRDSHAPRAGTLELGSAEWRTFLSRIQNGDLSPR</sequence>
<protein>
    <recommendedName>
        <fullName evidence="2">DUF397 domain-containing protein</fullName>
    </recommendedName>
</protein>
<evidence type="ECO:0000313" key="3">
    <source>
        <dbReference type="EMBL" id="MBG6092829.1"/>
    </source>
</evidence>
<dbReference type="Proteomes" id="UP000614047">
    <property type="component" value="Unassembled WGS sequence"/>
</dbReference>
<dbReference type="AlphaFoldDB" id="A0A931DQB7"/>
<dbReference type="RefSeq" id="WP_197014955.1">
    <property type="nucleotide sequence ID" value="NZ_BAABES010000009.1"/>
</dbReference>
<proteinExistence type="predicted"/>
<gene>
    <name evidence="3" type="ORF">IW256_006942</name>
</gene>
<name>A0A931DQB7_9ACTN</name>
<dbReference type="EMBL" id="JADOUA010000001">
    <property type="protein sequence ID" value="MBG6092829.1"/>
    <property type="molecule type" value="Genomic_DNA"/>
</dbReference>
<evidence type="ECO:0000259" key="2">
    <source>
        <dbReference type="Pfam" id="PF04149"/>
    </source>
</evidence>
<reference evidence="3" key="1">
    <citation type="submission" date="2020-11" db="EMBL/GenBank/DDBJ databases">
        <title>Sequencing the genomes of 1000 actinobacteria strains.</title>
        <authorList>
            <person name="Klenk H.-P."/>
        </authorList>
    </citation>
    <scope>NUCLEOTIDE SEQUENCE</scope>
    <source>
        <strain evidence="3">DSM 43175</strain>
    </source>
</reference>
<accession>A0A931DQB7</accession>
<evidence type="ECO:0000313" key="4">
    <source>
        <dbReference type="Proteomes" id="UP000614047"/>
    </source>
</evidence>
<feature type="compositionally biased region" description="Basic and acidic residues" evidence="1">
    <location>
        <begin position="1"/>
        <end position="15"/>
    </location>
</feature>
<comment type="caution">
    <text evidence="3">The sequence shown here is derived from an EMBL/GenBank/DDBJ whole genome shotgun (WGS) entry which is preliminary data.</text>
</comment>
<feature type="domain" description="DUF397" evidence="2">
    <location>
        <begin position="12"/>
        <end position="63"/>
    </location>
</feature>